<comment type="caution">
    <text evidence="3">The sequence shown here is derived from an EMBL/GenBank/DDBJ whole genome shotgun (WGS) entry which is preliminary data.</text>
</comment>
<accession>A0ABP8N3B3</accession>
<evidence type="ECO:0000313" key="3">
    <source>
        <dbReference type="EMBL" id="GAA4458863.1"/>
    </source>
</evidence>
<name>A0ABP8N3B3_9BACT</name>
<dbReference type="EMBL" id="BAABGA010000046">
    <property type="protein sequence ID" value="GAA4458863.1"/>
    <property type="molecule type" value="Genomic_DNA"/>
</dbReference>
<feature type="chain" id="PRO_5047167278" description="Rhamnogalacturonase A/B/Epimerase-like pectate lyase domain-containing protein" evidence="1">
    <location>
        <begin position="46"/>
        <end position="441"/>
    </location>
</feature>
<dbReference type="SUPFAM" id="SSF51126">
    <property type="entry name" value="Pectin lyase-like"/>
    <property type="match status" value="1"/>
</dbReference>
<dbReference type="InterPro" id="IPR012334">
    <property type="entry name" value="Pectin_lyas_fold"/>
</dbReference>
<dbReference type="Proteomes" id="UP001500840">
    <property type="component" value="Unassembled WGS sequence"/>
</dbReference>
<evidence type="ECO:0000313" key="4">
    <source>
        <dbReference type="Proteomes" id="UP001500840"/>
    </source>
</evidence>
<feature type="signal peptide" evidence="1">
    <location>
        <begin position="1"/>
        <end position="45"/>
    </location>
</feature>
<dbReference type="Gene3D" id="2.160.20.10">
    <property type="entry name" value="Single-stranded right-handed beta-helix, Pectin lyase-like"/>
    <property type="match status" value="1"/>
</dbReference>
<feature type="domain" description="Rhamnogalacturonase A/B/Epimerase-like pectate lyase" evidence="2">
    <location>
        <begin position="47"/>
        <end position="224"/>
    </location>
</feature>
<evidence type="ECO:0000256" key="1">
    <source>
        <dbReference type="SAM" id="SignalP"/>
    </source>
</evidence>
<dbReference type="InterPro" id="IPR024535">
    <property type="entry name" value="RHGA/B-epi-like_pectate_lyase"/>
</dbReference>
<protein>
    <recommendedName>
        <fullName evidence="2">Rhamnogalacturonase A/B/Epimerase-like pectate lyase domain-containing protein</fullName>
    </recommendedName>
</protein>
<keyword evidence="1" id="KW-0732">Signal</keyword>
<evidence type="ECO:0000259" key="2">
    <source>
        <dbReference type="Pfam" id="PF12708"/>
    </source>
</evidence>
<dbReference type="InterPro" id="IPR011050">
    <property type="entry name" value="Pectin_lyase_fold/virulence"/>
</dbReference>
<reference evidence="4" key="1">
    <citation type="journal article" date="2019" name="Int. J. Syst. Evol. Microbiol.">
        <title>The Global Catalogue of Microorganisms (GCM) 10K type strain sequencing project: providing services to taxonomists for standard genome sequencing and annotation.</title>
        <authorList>
            <consortium name="The Broad Institute Genomics Platform"/>
            <consortium name="The Broad Institute Genome Sequencing Center for Infectious Disease"/>
            <person name="Wu L."/>
            <person name="Ma J."/>
        </authorList>
    </citation>
    <scope>NUCLEOTIDE SEQUENCE [LARGE SCALE GENOMIC DNA]</scope>
    <source>
        <strain evidence="4">JCM 17759</strain>
    </source>
</reference>
<gene>
    <name evidence="3" type="ORF">GCM10023156_37640</name>
</gene>
<sequence length="441" mass="47428">MAFQNSFMLLSSVLMTSNLISCLSWPLKVVAFSVLCLLCPSSANAAVNVRDFGAKGDAVADDTEAIRAALAASPHVHFPAGVYVISDGIDLPRSARLTGDGSPALGTFPLRDDKEYFVDGKRHLLPGTTLLFRGTANRSIQTLRRDRFRMLRYALKTQPQSSFSIQQLAIALDMTVIDAMGRRTTPATDQRSDCDVGLLIDDSYAGTVRDVQVFGHWAKAGMSILSRGLGDNPDYNAFWNSSFMGDIGVALLGSDHEDGPGLSGTQFHGCRLFASDHHDRGSQHFGTAALYIDGRTAGKRADLNGHSFFGGCIRTYNDDAVVLDHASNLSFHGVVFELPTWKGRGDSPRHQTGRIVGTANTRDVYLFGCRMHDIGLDSLAGGMLDGAVIAIPDRFGAASLNRSGHTVRLFTTPKKGAVIQLTDEGDTTNSGRILSETGGEP</sequence>
<keyword evidence="4" id="KW-1185">Reference proteome</keyword>
<dbReference type="Pfam" id="PF12708">
    <property type="entry name" value="Pect-lyase_RHGA_epim"/>
    <property type="match status" value="1"/>
</dbReference>
<organism evidence="3 4">
    <name type="scientific">Novipirellula rosea</name>
    <dbReference type="NCBI Taxonomy" id="1031540"/>
    <lineage>
        <taxon>Bacteria</taxon>
        <taxon>Pseudomonadati</taxon>
        <taxon>Planctomycetota</taxon>
        <taxon>Planctomycetia</taxon>
        <taxon>Pirellulales</taxon>
        <taxon>Pirellulaceae</taxon>
        <taxon>Novipirellula</taxon>
    </lineage>
</organism>
<proteinExistence type="predicted"/>